<dbReference type="InterPro" id="IPR051686">
    <property type="entry name" value="Lipoprotein_DolP"/>
</dbReference>
<dbReference type="PANTHER" id="PTHR34606">
    <property type="entry name" value="BON DOMAIN-CONTAINING PROTEIN"/>
    <property type="match status" value="1"/>
</dbReference>
<dbReference type="GO" id="GO:0042597">
    <property type="term" value="C:periplasmic space"/>
    <property type="evidence" value="ECO:0007669"/>
    <property type="project" value="UniProtKB-SubCell"/>
</dbReference>
<keyword evidence="4" id="KW-0574">Periplasm</keyword>
<keyword evidence="2 6" id="KW-0732">Signal</keyword>
<organism evidence="8 9">
    <name type="scientific">Aquipseudomonas campi</name>
    <dbReference type="NCBI Taxonomy" id="2731681"/>
    <lineage>
        <taxon>Bacteria</taxon>
        <taxon>Pseudomonadati</taxon>
        <taxon>Pseudomonadota</taxon>
        <taxon>Gammaproteobacteria</taxon>
        <taxon>Pseudomonadales</taxon>
        <taxon>Pseudomonadaceae</taxon>
        <taxon>Aquipseudomonas</taxon>
    </lineage>
</organism>
<dbReference type="Pfam" id="PF04972">
    <property type="entry name" value="BON"/>
    <property type="match status" value="3"/>
</dbReference>
<name>A0A6M8FEK0_9GAMM</name>
<evidence type="ECO:0000256" key="6">
    <source>
        <dbReference type="SAM" id="SignalP"/>
    </source>
</evidence>
<evidence type="ECO:0000256" key="1">
    <source>
        <dbReference type="ARBA" id="ARBA00004418"/>
    </source>
</evidence>
<feature type="chain" id="PRO_5027037124" description="Osmotically-inducible protein Y" evidence="6">
    <location>
        <begin position="28"/>
        <end position="277"/>
    </location>
</feature>
<comment type="subcellular location">
    <subcellularLocation>
        <location evidence="1">Periplasm</location>
    </subcellularLocation>
</comment>
<keyword evidence="3" id="KW-0677">Repeat</keyword>
<reference evidence="8" key="1">
    <citation type="submission" date="2020-07" db="EMBL/GenBank/DDBJ databases">
        <title>Nitrate ammonifying Pseudomonas campi sp. nov. isolated from German agricultural grassland.</title>
        <authorList>
            <person name="Timsy T."/>
            <person name="Ulrich A."/>
            <person name="Spanner T."/>
            <person name="Foesel B."/>
            <person name="Kolb S."/>
            <person name="Horn M.A."/>
            <person name="Behrendt U."/>
        </authorList>
    </citation>
    <scope>NUCLEOTIDE SEQUENCE</scope>
    <source>
        <strain evidence="8">S1-A32-2</strain>
    </source>
</reference>
<gene>
    <name evidence="8" type="ORF">HNE05_12170</name>
</gene>
<protein>
    <recommendedName>
        <fullName evidence="5">Osmotically-inducible protein Y</fullName>
    </recommendedName>
</protein>
<evidence type="ECO:0000256" key="3">
    <source>
        <dbReference type="ARBA" id="ARBA00022737"/>
    </source>
</evidence>
<evidence type="ECO:0000259" key="7">
    <source>
        <dbReference type="PROSITE" id="PS50914"/>
    </source>
</evidence>
<dbReference type="Proteomes" id="UP000501379">
    <property type="component" value="Chromosome"/>
</dbReference>
<feature type="domain" description="BON" evidence="7">
    <location>
        <begin position="121"/>
        <end position="189"/>
    </location>
</feature>
<evidence type="ECO:0000313" key="9">
    <source>
        <dbReference type="Proteomes" id="UP000501379"/>
    </source>
</evidence>
<evidence type="ECO:0000256" key="5">
    <source>
        <dbReference type="ARBA" id="ARBA00070588"/>
    </source>
</evidence>
<feature type="domain" description="BON" evidence="7">
    <location>
        <begin position="210"/>
        <end position="277"/>
    </location>
</feature>
<feature type="domain" description="BON" evidence="7">
    <location>
        <begin position="35"/>
        <end position="103"/>
    </location>
</feature>
<dbReference type="SMART" id="SM00749">
    <property type="entry name" value="BON"/>
    <property type="match status" value="3"/>
</dbReference>
<keyword evidence="9" id="KW-1185">Reference proteome</keyword>
<sequence length="277" mass="29337">MIKQPRQLLLAAAIAMALGTTSFGAIAATASQEVTNARQETQIWTTYALSPYLRANDLKVTVENGKATLTGHVAEDVNKDLANEIALGVKGITEVDNQIVVDADYQPAKPGTERSFGETIDDASITAAIKSKLMWGKSTDGMSTNVDTKYGRVTLRGTAQTAAERDLAGRIAKNTQGVVAVDNQIKVNALKPTMAESGKNMADEAGDDISDSWITTKVKSTLLYSSNVAGTAIDVTTNNGVVSLSGQVNNGAERDLAIELAQNVRGVKSVQSKELMF</sequence>
<dbReference type="Gene3D" id="3.30.1340.30">
    <property type="match status" value="3"/>
</dbReference>
<proteinExistence type="predicted"/>
<dbReference type="EMBL" id="CP053697">
    <property type="protein sequence ID" value="QKE65731.1"/>
    <property type="molecule type" value="Genomic_DNA"/>
</dbReference>
<dbReference type="PANTHER" id="PTHR34606:SF15">
    <property type="entry name" value="BON DOMAIN-CONTAINING PROTEIN"/>
    <property type="match status" value="1"/>
</dbReference>
<dbReference type="InterPro" id="IPR007055">
    <property type="entry name" value="BON_dom"/>
</dbReference>
<dbReference type="KEGG" id="pcam:HNE05_12170"/>
<dbReference type="AlphaFoldDB" id="A0A6M8FEK0"/>
<dbReference type="PROSITE" id="PS50914">
    <property type="entry name" value="BON"/>
    <property type="match status" value="3"/>
</dbReference>
<evidence type="ECO:0000313" key="8">
    <source>
        <dbReference type="EMBL" id="QKE65731.1"/>
    </source>
</evidence>
<accession>A0A6M8FEK0</accession>
<evidence type="ECO:0000256" key="4">
    <source>
        <dbReference type="ARBA" id="ARBA00022764"/>
    </source>
</evidence>
<dbReference type="FunFam" id="3.30.1340.30:FF:000001">
    <property type="entry name" value="Molecular chaperone OsmY"/>
    <property type="match status" value="1"/>
</dbReference>
<evidence type="ECO:0000256" key="2">
    <source>
        <dbReference type="ARBA" id="ARBA00022729"/>
    </source>
</evidence>
<feature type="signal peptide" evidence="6">
    <location>
        <begin position="1"/>
        <end position="27"/>
    </location>
</feature>
<dbReference type="InterPro" id="IPR014004">
    <property type="entry name" value="Transpt-assoc_nodulatn_dom_bac"/>
</dbReference>